<evidence type="ECO:0000256" key="1">
    <source>
        <dbReference type="SAM" id="MobiDB-lite"/>
    </source>
</evidence>
<proteinExistence type="predicted"/>
<dbReference type="AlphaFoldDB" id="A0AA36C2G5"/>
<reference evidence="2" key="1">
    <citation type="submission" date="2023-06" db="EMBL/GenBank/DDBJ databases">
        <authorList>
            <person name="Delattre M."/>
        </authorList>
    </citation>
    <scope>NUCLEOTIDE SEQUENCE</scope>
    <source>
        <strain evidence="2">AF72</strain>
    </source>
</reference>
<sequence length="310" mass="32102">MMTGGTDGWMTKRAGRRGLWTAAVLAAGPGALALVAPPLTPGTIESAPVTVITTTPLAPVVPLTPEESRPRWSPPSSPSPRRPDSLTTAGTDRVSDGVSAHESPRHQRSPDVTAVSMSNGLIYDAEILAEATRKDAVTAIGNAEGGGVPVPAPGVITNLGVTVNTRNVSDGSRNQLKGLIEVGRDIRPGSGFRWPWSTPLASWIGVSSAGNAVTDRSETSPAPQSCSIPIDTALPGSSSRQSRTAAPPRPCVWDRHPYSVSRLIASSADLNAAMSFRAAPGDTCVAVTWVDAKCRATLIGSLVLDEGHLG</sequence>
<dbReference type="EMBL" id="CATQJA010000001">
    <property type="protein sequence ID" value="CAJ0557262.1"/>
    <property type="molecule type" value="Genomic_DNA"/>
</dbReference>
<dbReference type="Proteomes" id="UP001177023">
    <property type="component" value="Unassembled WGS sequence"/>
</dbReference>
<feature type="compositionally biased region" description="Polar residues" evidence="1">
    <location>
        <begin position="235"/>
        <end position="244"/>
    </location>
</feature>
<feature type="region of interest" description="Disordered" evidence="1">
    <location>
        <begin position="212"/>
        <end position="250"/>
    </location>
</feature>
<accession>A0AA36C2G5</accession>
<comment type="caution">
    <text evidence="2">The sequence shown here is derived from an EMBL/GenBank/DDBJ whole genome shotgun (WGS) entry which is preliminary data.</text>
</comment>
<feature type="non-terminal residue" evidence="2">
    <location>
        <position position="310"/>
    </location>
</feature>
<name>A0AA36C2G5_9BILA</name>
<evidence type="ECO:0000313" key="3">
    <source>
        <dbReference type="Proteomes" id="UP001177023"/>
    </source>
</evidence>
<evidence type="ECO:0000313" key="2">
    <source>
        <dbReference type="EMBL" id="CAJ0557262.1"/>
    </source>
</evidence>
<keyword evidence="3" id="KW-1185">Reference proteome</keyword>
<feature type="region of interest" description="Disordered" evidence="1">
    <location>
        <begin position="60"/>
        <end position="113"/>
    </location>
</feature>
<organism evidence="2 3">
    <name type="scientific">Mesorhabditis spiculigera</name>
    <dbReference type="NCBI Taxonomy" id="96644"/>
    <lineage>
        <taxon>Eukaryota</taxon>
        <taxon>Metazoa</taxon>
        <taxon>Ecdysozoa</taxon>
        <taxon>Nematoda</taxon>
        <taxon>Chromadorea</taxon>
        <taxon>Rhabditida</taxon>
        <taxon>Rhabditina</taxon>
        <taxon>Rhabditomorpha</taxon>
        <taxon>Rhabditoidea</taxon>
        <taxon>Rhabditidae</taxon>
        <taxon>Mesorhabditinae</taxon>
        <taxon>Mesorhabditis</taxon>
    </lineage>
</organism>
<gene>
    <name evidence="2" type="ORF">MSPICULIGERA_LOCUS20</name>
</gene>
<protein>
    <submittedName>
        <fullName evidence="2">Uncharacterized protein</fullName>
    </submittedName>
</protein>